<evidence type="ECO:0000256" key="7">
    <source>
        <dbReference type="SAM" id="MobiDB-lite"/>
    </source>
</evidence>
<dbReference type="SUPFAM" id="SSF57903">
    <property type="entry name" value="FYVE/PHD zinc finger"/>
    <property type="match status" value="1"/>
</dbReference>
<dbReference type="InterPro" id="IPR019787">
    <property type="entry name" value="Znf_PHD-finger"/>
</dbReference>
<keyword evidence="5" id="KW-0539">Nucleus</keyword>
<feature type="compositionally biased region" description="Basic residues" evidence="7">
    <location>
        <begin position="41"/>
        <end position="57"/>
    </location>
</feature>
<evidence type="ECO:0000256" key="2">
    <source>
        <dbReference type="ARBA" id="ARBA00022723"/>
    </source>
</evidence>
<dbReference type="Proteomes" id="UP001059041">
    <property type="component" value="Linkage Group LG22"/>
</dbReference>
<dbReference type="GO" id="GO:0008270">
    <property type="term" value="F:zinc ion binding"/>
    <property type="evidence" value="ECO:0007669"/>
    <property type="project" value="UniProtKB-KW"/>
</dbReference>
<keyword evidence="3 6" id="KW-0863">Zinc-finger</keyword>
<comment type="caution">
    <text evidence="9">The sequence shown here is derived from an EMBL/GenBank/DDBJ whole genome shotgun (WGS) entry which is preliminary data.</text>
</comment>
<dbReference type="InterPro" id="IPR013083">
    <property type="entry name" value="Znf_RING/FYVE/PHD"/>
</dbReference>
<dbReference type="SMART" id="SM00249">
    <property type="entry name" value="PHD"/>
    <property type="match status" value="1"/>
</dbReference>
<dbReference type="PROSITE" id="PS50016">
    <property type="entry name" value="ZF_PHD_2"/>
    <property type="match status" value="1"/>
</dbReference>
<dbReference type="GO" id="GO:0045893">
    <property type="term" value="P:positive regulation of DNA-templated transcription"/>
    <property type="evidence" value="ECO:0007669"/>
    <property type="project" value="TreeGrafter"/>
</dbReference>
<evidence type="ECO:0000256" key="5">
    <source>
        <dbReference type="ARBA" id="ARBA00023242"/>
    </source>
</evidence>
<dbReference type="PANTHER" id="PTHR46174">
    <property type="entry name" value="CXXC-TYPE ZINC FINGER PROTEIN 1"/>
    <property type="match status" value="1"/>
</dbReference>
<sequence length="453" mass="50254">MDEEGSIYKEKTWGFRRSTIARREFLEAVGTMLNSPPSPHHGTRQSRGRGRGRGRGKHVTEAGVISAAPKQGRGGRRRAPHSVLAPSEEKSNEDEARGVTDGPQCVVAELKSGEKSISGETVSDRAEDSDDLSLQEIRKRAISRRLEELGHEDNGKDTECATGGIQLGRQDDVNMLYGTDFGGQTAAKRAKIDCAEEDCTDNSEEAREKIDGDVLCCICQQTMKNRFLICCDSCRKWHHTDCVGISEAHGRLLQKNEEQYTCSTCSEDDNITRKIRNANKISTFTAIVAETLEEQKTVEHEMKVEEKVNEVKEEIIMLEEVKDAHPKCIGPGCSNNALPESVYCGHRCIVQHAAMAMKCLSEAKPAPLPTKPLLKSQKRSFLAKLFKVKIGEIPPSEEKPNTQEMVIEESVDCAEVTVPEQQPSAATIEEKPSMYFTLSAHTQRMLPLELHTC</sequence>
<feature type="domain" description="PHD-type" evidence="8">
    <location>
        <begin position="213"/>
        <end position="268"/>
    </location>
</feature>
<dbReference type="Pfam" id="PF00628">
    <property type="entry name" value="PHD"/>
    <property type="match status" value="1"/>
</dbReference>
<feature type="region of interest" description="Disordered" evidence="7">
    <location>
        <begin position="28"/>
        <end position="102"/>
    </location>
</feature>
<name>A0A9W7T7T8_TRIRA</name>
<accession>A0A9W7T7T8</accession>
<dbReference type="PROSITE" id="PS01359">
    <property type="entry name" value="ZF_PHD_1"/>
    <property type="match status" value="1"/>
</dbReference>
<dbReference type="Gene3D" id="3.30.40.10">
    <property type="entry name" value="Zinc/RING finger domain, C3HC4 (zinc finger)"/>
    <property type="match status" value="1"/>
</dbReference>
<reference evidence="9" key="1">
    <citation type="submission" date="2021-02" db="EMBL/GenBank/DDBJ databases">
        <title>Comparative genomics reveals that relaxation of natural selection precedes convergent phenotypic evolution of cavefish.</title>
        <authorList>
            <person name="Peng Z."/>
        </authorList>
    </citation>
    <scope>NUCLEOTIDE SEQUENCE</scope>
    <source>
        <tissue evidence="9">Muscle</tissue>
    </source>
</reference>
<evidence type="ECO:0000259" key="8">
    <source>
        <dbReference type="PROSITE" id="PS50016"/>
    </source>
</evidence>
<keyword evidence="4" id="KW-0862">Zinc</keyword>
<evidence type="ECO:0000256" key="6">
    <source>
        <dbReference type="PROSITE-ProRule" id="PRU00146"/>
    </source>
</evidence>
<evidence type="ECO:0000313" key="9">
    <source>
        <dbReference type="EMBL" id="KAI7793390.1"/>
    </source>
</evidence>
<dbReference type="EMBL" id="JAFHDT010000022">
    <property type="protein sequence ID" value="KAI7793390.1"/>
    <property type="molecule type" value="Genomic_DNA"/>
</dbReference>
<comment type="subcellular location">
    <subcellularLocation>
        <location evidence="1">Nucleus</location>
    </subcellularLocation>
</comment>
<gene>
    <name evidence="9" type="ORF">IRJ41_016134</name>
</gene>
<dbReference type="AlphaFoldDB" id="A0A9W7T7T8"/>
<dbReference type="InterPro" id="IPR037869">
    <property type="entry name" value="Spp1/CFP1"/>
</dbReference>
<evidence type="ECO:0000256" key="4">
    <source>
        <dbReference type="ARBA" id="ARBA00022833"/>
    </source>
</evidence>
<evidence type="ECO:0000313" key="10">
    <source>
        <dbReference type="Proteomes" id="UP001059041"/>
    </source>
</evidence>
<dbReference type="InterPro" id="IPR019786">
    <property type="entry name" value="Zinc_finger_PHD-type_CS"/>
</dbReference>
<dbReference type="InterPro" id="IPR011011">
    <property type="entry name" value="Znf_FYVE_PHD"/>
</dbReference>
<proteinExistence type="predicted"/>
<protein>
    <submittedName>
        <fullName evidence="9">Death-inducer obliterator 1-like</fullName>
    </submittedName>
</protein>
<dbReference type="GO" id="GO:0048188">
    <property type="term" value="C:Set1C/COMPASS complex"/>
    <property type="evidence" value="ECO:0007669"/>
    <property type="project" value="InterPro"/>
</dbReference>
<keyword evidence="10" id="KW-1185">Reference proteome</keyword>
<dbReference type="PANTHER" id="PTHR46174:SF1">
    <property type="entry name" value="CXXC-TYPE ZINC FINGER PROTEIN 1"/>
    <property type="match status" value="1"/>
</dbReference>
<evidence type="ECO:0000256" key="1">
    <source>
        <dbReference type="ARBA" id="ARBA00004123"/>
    </source>
</evidence>
<feature type="compositionally biased region" description="Basic and acidic residues" evidence="7">
    <location>
        <begin position="87"/>
        <end position="98"/>
    </location>
</feature>
<organism evidence="9 10">
    <name type="scientific">Triplophysa rosa</name>
    <name type="common">Cave loach</name>
    <dbReference type="NCBI Taxonomy" id="992332"/>
    <lineage>
        <taxon>Eukaryota</taxon>
        <taxon>Metazoa</taxon>
        <taxon>Chordata</taxon>
        <taxon>Craniata</taxon>
        <taxon>Vertebrata</taxon>
        <taxon>Euteleostomi</taxon>
        <taxon>Actinopterygii</taxon>
        <taxon>Neopterygii</taxon>
        <taxon>Teleostei</taxon>
        <taxon>Ostariophysi</taxon>
        <taxon>Cypriniformes</taxon>
        <taxon>Nemacheilidae</taxon>
        <taxon>Triplophysa</taxon>
    </lineage>
</organism>
<dbReference type="InterPro" id="IPR001965">
    <property type="entry name" value="Znf_PHD"/>
</dbReference>
<keyword evidence="2" id="KW-0479">Metal-binding</keyword>
<evidence type="ECO:0000256" key="3">
    <source>
        <dbReference type="ARBA" id="ARBA00022771"/>
    </source>
</evidence>